<dbReference type="InterPro" id="IPR054471">
    <property type="entry name" value="GPIID_WHD"/>
</dbReference>
<dbReference type="SUPFAM" id="SSF52540">
    <property type="entry name" value="P-loop containing nucleoside triphosphate hydrolases"/>
    <property type="match status" value="1"/>
</dbReference>
<feature type="domain" description="Nephrocystin 3-like N-terminal" evidence="4">
    <location>
        <begin position="196"/>
        <end position="335"/>
    </location>
</feature>
<name>A0AAN7AR26_9PEZI</name>
<evidence type="ECO:0000313" key="5">
    <source>
        <dbReference type="EMBL" id="KAK4196223.1"/>
    </source>
</evidence>
<evidence type="ECO:0000259" key="3">
    <source>
        <dbReference type="Pfam" id="PF22939"/>
    </source>
</evidence>
<feature type="domain" description="GPI inositol-deacylase winged helix" evidence="3">
    <location>
        <begin position="454"/>
        <end position="541"/>
    </location>
</feature>
<keyword evidence="2" id="KW-0040">ANK repeat</keyword>
<dbReference type="Proteomes" id="UP001303160">
    <property type="component" value="Unassembled WGS sequence"/>
</dbReference>
<evidence type="ECO:0000313" key="6">
    <source>
        <dbReference type="Proteomes" id="UP001303160"/>
    </source>
</evidence>
<dbReference type="Pfam" id="PF22939">
    <property type="entry name" value="WHD_GPIID"/>
    <property type="match status" value="1"/>
</dbReference>
<dbReference type="InterPro" id="IPR002110">
    <property type="entry name" value="Ankyrin_rpt"/>
</dbReference>
<dbReference type="Gene3D" id="1.25.40.20">
    <property type="entry name" value="Ankyrin repeat-containing domain"/>
    <property type="match status" value="1"/>
</dbReference>
<feature type="repeat" description="ANK" evidence="2">
    <location>
        <begin position="764"/>
        <end position="797"/>
    </location>
</feature>
<proteinExistence type="predicted"/>
<dbReference type="PANTHER" id="PTHR10039:SF16">
    <property type="entry name" value="GPI INOSITOL-DEACYLASE"/>
    <property type="match status" value="1"/>
</dbReference>
<dbReference type="SMART" id="SM00248">
    <property type="entry name" value="ANK"/>
    <property type="match status" value="4"/>
</dbReference>
<keyword evidence="1" id="KW-0677">Repeat</keyword>
<dbReference type="Pfam" id="PF00023">
    <property type="entry name" value="Ank"/>
    <property type="match status" value="1"/>
</dbReference>
<dbReference type="AlphaFoldDB" id="A0AAN7AR26"/>
<dbReference type="InterPro" id="IPR056884">
    <property type="entry name" value="NPHP3-like_N"/>
</dbReference>
<dbReference type="PROSITE" id="PS50088">
    <property type="entry name" value="ANK_REPEAT"/>
    <property type="match status" value="1"/>
</dbReference>
<dbReference type="InterPro" id="IPR036770">
    <property type="entry name" value="Ankyrin_rpt-contain_sf"/>
</dbReference>
<sequence length="1076" mass="119595">MEIAGTVVGIVSLGIQATQSLVQYYTSAKDQKDDISRTIKGLNRLLSVLEVLHTGIKAPNSNHDGQNIVQVIESSVQDCEEYIHELADEAKRFADVPVKDIETLARTAVRRVTYPFCKSTLQKLQEAIDGTCSSLNLVLNVLQQKSIANVQEDVEDTKKVLDALMACQMSADIQNWLRAPDTSLEYNEACKKRYQNTGNWFVKGAAFSSWLVKPNSFLWLNGFAGCGKSVLSSTAIQHALKHRHSNSSIGLAYFYFTFNDEPKQSTSSMLRSLILQLGSQLSLDNPALDLLGRLRKAHKHASPPDRVLLDALRILIKEFSDVYLILDALDESPKQTYRGVTSRDEQDIRESLLPGDHEDVKMKNHSIDSDIESFIAGYLQSHRRFRRLANFHHAIQEVLASKAEGSFRWVECQFIALETCPGSKSRVNTLLASLPRTLHETYERMLLNIDEDLADDARRALTLLCTATRPLTAAELIDAMAVELGELPMFNRDKILSGADDILHICPGLLEVDQATIRIAHNSVREYLESERISQSQASKFHVQSPTAHTEATRICLTYMIDPQLCSIILSEQGRTILSCWSEYPFLDYALTSWEIHHEAADKTSADLHSTFLLFFNGRDGKSSPCLLLRNSIGKLGQFSYRSLVTLESIYAASCFGMELVVTDLLHKPGVNRSSEVLQGAWFQAVANDHLAVLSELLRYGCDVDVRSLYGTTGLIAAMAKSDERLARLVLEAGSDPNQPICYCTLRYPSGPGKSQWFLEEDFHSITPLTLAAWVTKHEALVKILLDFGADPHLGHALEVAAFNGQTAAVSLLLEHGVKPNQRSLMCAVGAKCEAVSWQQAMPHRQRSQASRWDDIISSLLDKIVNADGDYQQTVLEAAITQLFRDVVRILLDPEKQEMLPGWSQGRVRKLMAYSLLINQSIYASAPYSGDGPTGVLKGLDDSSRLWIRRKLSRPLSIMEVVKILIRRGISLSSERLAGATQRLEHVAATRVDTFSHEHTPVNEMRYGAAVENRPESLGRVLRASRTVVIKILERLGANDMVPYAESLGAFSSQCLAKAQDLASNIDDEVLMSAAG</sequence>
<protein>
    <submittedName>
        <fullName evidence="5">Ankyrin repeat, PH and SEC7 domain-containing protein secG</fullName>
    </submittedName>
</protein>
<comment type="caution">
    <text evidence="5">The sequence shown here is derived from an EMBL/GenBank/DDBJ whole genome shotgun (WGS) entry which is preliminary data.</text>
</comment>
<dbReference type="EMBL" id="MU863990">
    <property type="protein sequence ID" value="KAK4196223.1"/>
    <property type="molecule type" value="Genomic_DNA"/>
</dbReference>
<keyword evidence="6" id="KW-1185">Reference proteome</keyword>
<reference evidence="5" key="2">
    <citation type="submission" date="2023-05" db="EMBL/GenBank/DDBJ databases">
        <authorList>
            <consortium name="Lawrence Berkeley National Laboratory"/>
            <person name="Steindorff A."/>
            <person name="Hensen N."/>
            <person name="Bonometti L."/>
            <person name="Westerberg I."/>
            <person name="Brannstrom I.O."/>
            <person name="Guillou S."/>
            <person name="Cros-Aarteil S."/>
            <person name="Calhoun S."/>
            <person name="Haridas S."/>
            <person name="Kuo A."/>
            <person name="Mondo S."/>
            <person name="Pangilinan J."/>
            <person name="Riley R."/>
            <person name="Labutti K."/>
            <person name="Andreopoulos B."/>
            <person name="Lipzen A."/>
            <person name="Chen C."/>
            <person name="Yanf M."/>
            <person name="Daum C."/>
            <person name="Ng V."/>
            <person name="Clum A."/>
            <person name="Ohm R."/>
            <person name="Martin F."/>
            <person name="Silar P."/>
            <person name="Natvig D."/>
            <person name="Lalanne C."/>
            <person name="Gautier V."/>
            <person name="Ament-Velasquez S.L."/>
            <person name="Kruys A."/>
            <person name="Hutchinson M.I."/>
            <person name="Powell A.J."/>
            <person name="Barry K."/>
            <person name="Miller A.N."/>
            <person name="Grigoriev I.V."/>
            <person name="Debuchy R."/>
            <person name="Gladieux P."/>
            <person name="Thoren M.H."/>
            <person name="Johannesson H."/>
        </authorList>
    </citation>
    <scope>NUCLEOTIDE SEQUENCE</scope>
    <source>
        <strain evidence="5">CBS 315.58</strain>
    </source>
</reference>
<dbReference type="SUPFAM" id="SSF48403">
    <property type="entry name" value="Ankyrin repeat"/>
    <property type="match status" value="1"/>
</dbReference>
<reference evidence="5" key="1">
    <citation type="journal article" date="2023" name="Mol. Phylogenet. Evol.">
        <title>Genome-scale phylogeny and comparative genomics of the fungal order Sordariales.</title>
        <authorList>
            <person name="Hensen N."/>
            <person name="Bonometti L."/>
            <person name="Westerberg I."/>
            <person name="Brannstrom I.O."/>
            <person name="Guillou S."/>
            <person name="Cros-Aarteil S."/>
            <person name="Calhoun S."/>
            <person name="Haridas S."/>
            <person name="Kuo A."/>
            <person name="Mondo S."/>
            <person name="Pangilinan J."/>
            <person name="Riley R."/>
            <person name="LaButti K."/>
            <person name="Andreopoulos B."/>
            <person name="Lipzen A."/>
            <person name="Chen C."/>
            <person name="Yan M."/>
            <person name="Daum C."/>
            <person name="Ng V."/>
            <person name="Clum A."/>
            <person name="Steindorff A."/>
            <person name="Ohm R.A."/>
            <person name="Martin F."/>
            <person name="Silar P."/>
            <person name="Natvig D.O."/>
            <person name="Lalanne C."/>
            <person name="Gautier V."/>
            <person name="Ament-Velasquez S.L."/>
            <person name="Kruys A."/>
            <person name="Hutchinson M.I."/>
            <person name="Powell A.J."/>
            <person name="Barry K."/>
            <person name="Miller A.N."/>
            <person name="Grigoriev I.V."/>
            <person name="Debuchy R."/>
            <person name="Gladieux P."/>
            <person name="Hiltunen Thoren M."/>
            <person name="Johannesson H."/>
        </authorList>
    </citation>
    <scope>NUCLEOTIDE SEQUENCE</scope>
    <source>
        <strain evidence="5">CBS 315.58</strain>
    </source>
</reference>
<evidence type="ECO:0000256" key="2">
    <source>
        <dbReference type="PROSITE-ProRule" id="PRU00023"/>
    </source>
</evidence>
<evidence type="ECO:0000259" key="4">
    <source>
        <dbReference type="Pfam" id="PF24883"/>
    </source>
</evidence>
<dbReference type="Pfam" id="PF24883">
    <property type="entry name" value="NPHP3_N"/>
    <property type="match status" value="1"/>
</dbReference>
<evidence type="ECO:0000256" key="1">
    <source>
        <dbReference type="ARBA" id="ARBA00022737"/>
    </source>
</evidence>
<organism evidence="5 6">
    <name type="scientific">Triangularia verruculosa</name>
    <dbReference type="NCBI Taxonomy" id="2587418"/>
    <lineage>
        <taxon>Eukaryota</taxon>
        <taxon>Fungi</taxon>
        <taxon>Dikarya</taxon>
        <taxon>Ascomycota</taxon>
        <taxon>Pezizomycotina</taxon>
        <taxon>Sordariomycetes</taxon>
        <taxon>Sordariomycetidae</taxon>
        <taxon>Sordariales</taxon>
        <taxon>Podosporaceae</taxon>
        <taxon>Triangularia</taxon>
    </lineage>
</organism>
<gene>
    <name evidence="5" type="ORF">QBC40DRAFT_313979</name>
</gene>
<accession>A0AAN7AR26</accession>
<dbReference type="PANTHER" id="PTHR10039">
    <property type="entry name" value="AMELOGENIN"/>
    <property type="match status" value="1"/>
</dbReference>
<dbReference type="InterPro" id="IPR027417">
    <property type="entry name" value="P-loop_NTPase"/>
</dbReference>
<dbReference type="Gene3D" id="3.40.50.300">
    <property type="entry name" value="P-loop containing nucleotide triphosphate hydrolases"/>
    <property type="match status" value="1"/>
</dbReference>